<evidence type="ECO:0000313" key="1">
    <source>
        <dbReference type="EMBL" id="KAH9520988.1"/>
    </source>
</evidence>
<proteinExistence type="predicted"/>
<gene>
    <name evidence="1" type="ORF">DERF_004663</name>
</gene>
<reference evidence="1" key="2">
    <citation type="journal article" date="2022" name="Res Sq">
        <title>Comparative Genomics Reveals Insights into the Divergent Evolution of Astigmatic Mites and Household Pest Adaptations.</title>
        <authorList>
            <person name="Xiong Q."/>
            <person name="Wan A.T.-Y."/>
            <person name="Liu X.-Y."/>
            <person name="Fung C.S.-H."/>
            <person name="Xiao X."/>
            <person name="Malainual N."/>
            <person name="Hou J."/>
            <person name="Wang L."/>
            <person name="Wang M."/>
            <person name="Yang K."/>
            <person name="Cui Y."/>
            <person name="Leung E."/>
            <person name="Nong W."/>
            <person name="Shin S.-K."/>
            <person name="Au S."/>
            <person name="Jeong K.Y."/>
            <person name="Chew F.T."/>
            <person name="Hui J."/>
            <person name="Leung T.F."/>
            <person name="Tungtrongchitr A."/>
            <person name="Zhong N."/>
            <person name="Liu Z."/>
            <person name="Tsui S."/>
        </authorList>
    </citation>
    <scope>NUCLEOTIDE SEQUENCE</scope>
    <source>
        <strain evidence="1">Derf</strain>
        <tissue evidence="1">Whole organism</tissue>
    </source>
</reference>
<name>A0A922L6F2_DERFA</name>
<keyword evidence="2" id="KW-1185">Reference proteome</keyword>
<organism evidence="1 2">
    <name type="scientific">Dermatophagoides farinae</name>
    <name type="common">American house dust mite</name>
    <dbReference type="NCBI Taxonomy" id="6954"/>
    <lineage>
        <taxon>Eukaryota</taxon>
        <taxon>Metazoa</taxon>
        <taxon>Ecdysozoa</taxon>
        <taxon>Arthropoda</taxon>
        <taxon>Chelicerata</taxon>
        <taxon>Arachnida</taxon>
        <taxon>Acari</taxon>
        <taxon>Acariformes</taxon>
        <taxon>Sarcoptiformes</taxon>
        <taxon>Astigmata</taxon>
        <taxon>Psoroptidia</taxon>
        <taxon>Analgoidea</taxon>
        <taxon>Pyroglyphidae</taxon>
        <taxon>Dermatophagoidinae</taxon>
        <taxon>Dermatophagoides</taxon>
    </lineage>
</organism>
<evidence type="ECO:0000313" key="2">
    <source>
        <dbReference type="Proteomes" id="UP000790347"/>
    </source>
</evidence>
<reference evidence="1" key="1">
    <citation type="submission" date="2013-05" db="EMBL/GenBank/DDBJ databases">
        <authorList>
            <person name="Yim A.K.Y."/>
            <person name="Chan T.F."/>
            <person name="Ji K.M."/>
            <person name="Liu X.Y."/>
            <person name="Zhou J.W."/>
            <person name="Li R.Q."/>
            <person name="Yang K.Y."/>
            <person name="Li J."/>
            <person name="Li M."/>
            <person name="Law P.T.W."/>
            <person name="Wu Y.L."/>
            <person name="Cai Z.L."/>
            <person name="Qin H."/>
            <person name="Bao Y."/>
            <person name="Leung R.K.K."/>
            <person name="Ng P.K.S."/>
            <person name="Zou J."/>
            <person name="Zhong X.J."/>
            <person name="Ran P.X."/>
            <person name="Zhong N.S."/>
            <person name="Liu Z.G."/>
            <person name="Tsui S.K.W."/>
        </authorList>
    </citation>
    <scope>NUCLEOTIDE SEQUENCE</scope>
    <source>
        <strain evidence="1">Derf</strain>
        <tissue evidence="1">Whole organism</tissue>
    </source>
</reference>
<dbReference type="AlphaFoldDB" id="A0A922L6F2"/>
<dbReference type="Proteomes" id="UP000790347">
    <property type="component" value="Unassembled WGS sequence"/>
</dbReference>
<sequence>MSNKNGEKRKTLGQCGYRKNDEFYLQKENPKSRMIARLLLNFGEANGLLFNLGPVYGLNNQGKVFTTRSHRVIFNVRDARYGCEN</sequence>
<dbReference type="EMBL" id="ASGP02000002">
    <property type="protein sequence ID" value="KAH9520988.1"/>
    <property type="molecule type" value="Genomic_DNA"/>
</dbReference>
<accession>A0A922L6F2</accession>
<comment type="caution">
    <text evidence="1">The sequence shown here is derived from an EMBL/GenBank/DDBJ whole genome shotgun (WGS) entry which is preliminary data.</text>
</comment>
<protein>
    <submittedName>
        <fullName evidence="1">Uncharacterized protein</fullName>
    </submittedName>
</protein>